<dbReference type="InterPro" id="IPR036388">
    <property type="entry name" value="WH-like_DNA-bd_sf"/>
</dbReference>
<protein>
    <submittedName>
        <fullName evidence="6">SMC-Scp complex subunit ScpB</fullName>
    </submittedName>
</protein>
<sequence length="246" mass="26540">MPADEVTAPGAEVAAPAEAGEAPAPTPLAVDPQEFDDEDELSEAEFRSALEAMLLVVDAPAPTELLASALRDHPVRVEAALREMSAELTARRSGMDLRFVGDGWRYYTRTEFAPYVERMLLDGARSKLTRAALETMAVIAYRQPVTRARVSAVRGVNVDGVIRTLLARGLIAEAGADPETNGTLYTTTELFLERIGLASLADLPPLAPLLPGVDLIDEINESLDTDPRYTRLKKPAVADIDLGTED</sequence>
<feature type="region of interest" description="Disordered" evidence="5">
    <location>
        <begin position="1"/>
        <end position="37"/>
    </location>
</feature>
<keyword evidence="7" id="KW-1185">Reference proteome</keyword>
<accession>A0ABX8CYL6</accession>
<evidence type="ECO:0000256" key="2">
    <source>
        <dbReference type="ARBA" id="ARBA00022618"/>
    </source>
</evidence>
<keyword evidence="2" id="KW-0132">Cell division</keyword>
<keyword evidence="4" id="KW-0131">Cell cycle</keyword>
<keyword evidence="3" id="KW-0159">Chromosome partition</keyword>
<dbReference type="NCBIfam" id="TIGR00281">
    <property type="entry name" value="SMC-Scp complex subunit ScpB"/>
    <property type="match status" value="1"/>
</dbReference>
<dbReference type="Pfam" id="PF04079">
    <property type="entry name" value="SMC_ScpB"/>
    <property type="match status" value="1"/>
</dbReference>
<dbReference type="InterPro" id="IPR005234">
    <property type="entry name" value="ScpB_csome_segregation"/>
</dbReference>
<dbReference type="PANTHER" id="PTHR34298:SF2">
    <property type="entry name" value="SEGREGATION AND CONDENSATION PROTEIN B"/>
    <property type="match status" value="1"/>
</dbReference>
<dbReference type="SUPFAM" id="SSF46785">
    <property type="entry name" value="Winged helix' DNA-binding domain"/>
    <property type="match status" value="2"/>
</dbReference>
<dbReference type="Proteomes" id="UP000683310">
    <property type="component" value="Chromosome"/>
</dbReference>
<evidence type="ECO:0000256" key="5">
    <source>
        <dbReference type="SAM" id="MobiDB-lite"/>
    </source>
</evidence>
<keyword evidence="1" id="KW-0963">Cytoplasm</keyword>
<proteinExistence type="predicted"/>
<dbReference type="Gene3D" id="1.10.10.10">
    <property type="entry name" value="Winged helix-like DNA-binding domain superfamily/Winged helix DNA-binding domain"/>
    <property type="match status" value="2"/>
</dbReference>
<evidence type="ECO:0000256" key="3">
    <source>
        <dbReference type="ARBA" id="ARBA00022829"/>
    </source>
</evidence>
<dbReference type="EMBL" id="CP074371">
    <property type="protein sequence ID" value="QVI24995.1"/>
    <property type="molecule type" value="Genomic_DNA"/>
</dbReference>
<gene>
    <name evidence="6" type="primary">scpB</name>
    <name evidence="6" type="ORF">KHQ06_19180</name>
</gene>
<name>A0ABX8CYL6_9NOCA</name>
<evidence type="ECO:0000256" key="1">
    <source>
        <dbReference type="ARBA" id="ARBA00022490"/>
    </source>
</evidence>
<dbReference type="PIRSF" id="PIRSF019345">
    <property type="entry name" value="ScpB"/>
    <property type="match status" value="1"/>
</dbReference>
<feature type="compositionally biased region" description="Low complexity" evidence="5">
    <location>
        <begin position="1"/>
        <end position="23"/>
    </location>
</feature>
<dbReference type="InterPro" id="IPR036390">
    <property type="entry name" value="WH_DNA-bd_sf"/>
</dbReference>
<reference evidence="6 7" key="1">
    <citation type="submission" date="2021-04" db="EMBL/GenBank/DDBJ databases">
        <title>Nocardia tengchongensis.</title>
        <authorList>
            <person name="Zhuang k."/>
            <person name="Ran Y."/>
            <person name="Li W."/>
        </authorList>
    </citation>
    <scope>NUCLEOTIDE SEQUENCE [LARGE SCALE GENOMIC DNA]</scope>
    <source>
        <strain evidence="6 7">CFH S0057</strain>
    </source>
</reference>
<evidence type="ECO:0000313" key="7">
    <source>
        <dbReference type="Proteomes" id="UP000683310"/>
    </source>
</evidence>
<dbReference type="RefSeq" id="WP_213561053.1">
    <property type="nucleotide sequence ID" value="NZ_JBHZDI010000106.1"/>
</dbReference>
<organism evidence="6 7">
    <name type="scientific">Nocardia tengchongensis</name>
    <dbReference type="NCBI Taxonomy" id="2055889"/>
    <lineage>
        <taxon>Bacteria</taxon>
        <taxon>Bacillati</taxon>
        <taxon>Actinomycetota</taxon>
        <taxon>Actinomycetes</taxon>
        <taxon>Mycobacteriales</taxon>
        <taxon>Nocardiaceae</taxon>
        <taxon>Nocardia</taxon>
    </lineage>
</organism>
<evidence type="ECO:0000256" key="4">
    <source>
        <dbReference type="ARBA" id="ARBA00023306"/>
    </source>
</evidence>
<dbReference type="PANTHER" id="PTHR34298">
    <property type="entry name" value="SEGREGATION AND CONDENSATION PROTEIN B"/>
    <property type="match status" value="1"/>
</dbReference>
<evidence type="ECO:0000313" key="6">
    <source>
        <dbReference type="EMBL" id="QVI24995.1"/>
    </source>
</evidence>